<dbReference type="PATRIC" id="fig|52.7.peg.6360"/>
<evidence type="ECO:0000256" key="8">
    <source>
        <dbReference type="ARBA" id="ARBA00023066"/>
    </source>
</evidence>
<sequence length="457" mass="50712">MDVLGRNIVAELFGCPAELLNDVSLIETRMLEAAEAAHATVISSTFHHFSPFGVSGVVVIQESHLAIHTWPEYGYAALDIFTCGREVDPWVCYQHLLTALNAERGSAIEQGRGLRSQLATQLTPGALDDAEAPPQHLRPPPTPREPMRNVWFTERDPEIALSLRHSGDVLHRARSQHQKIEVYETYAYGRMLTLDGRVMTTEGDEYVFNEMMAHVPLLSHPDARHALVIGGGDGGVARELLRHEQLDRVELVEIDAQVIDTSRRYLGKLSSALDHPKLDLRVGDGVAYVRACAPATFDVVCIDVMDPLGPSHGPFDADFYRDVARILRPGGVLVTQSASPRFDIGVFQQIHACLRGLFGPDRTFPYLIATPTYPSGTWSLTYCALGPRDPRRDFDRARARRFTEAHDLQYYSDEVHTAAFALPGYVKRLLAGARRPSAPRSDMASSLDREPGSERKA</sequence>
<dbReference type="CDD" id="cd02440">
    <property type="entry name" value="AdoMet_MTases"/>
    <property type="match status" value="1"/>
</dbReference>
<keyword evidence="13 18" id="KW-0670">Pyruvate</keyword>
<dbReference type="GO" id="GO:0004014">
    <property type="term" value="F:adenosylmethionine decarboxylase activity"/>
    <property type="evidence" value="ECO:0007669"/>
    <property type="project" value="UniProtKB-UniRule"/>
</dbReference>
<feature type="site" description="Cleavage (non-hydrolytic); by autolysis" evidence="18">
    <location>
        <begin position="62"/>
        <end position="63"/>
    </location>
</feature>
<dbReference type="Proteomes" id="UP000067626">
    <property type="component" value="Chromosome"/>
</dbReference>
<dbReference type="InterPro" id="IPR037163">
    <property type="entry name" value="Spermidine_synt_N_sf"/>
</dbReference>
<feature type="domain" description="PABS" evidence="23">
    <location>
        <begin position="149"/>
        <end position="385"/>
    </location>
</feature>
<dbReference type="PANTHER" id="PTHR11558:SF11">
    <property type="entry name" value="SPERMIDINE SYNTHASE"/>
    <property type="match status" value="1"/>
</dbReference>
<evidence type="ECO:0000256" key="11">
    <source>
        <dbReference type="ARBA" id="ARBA00023239"/>
    </source>
</evidence>
<comment type="similarity">
    <text evidence="2 17 20">Belongs to the spermidine/spermine synthase family.</text>
</comment>
<dbReference type="SUPFAM" id="SSF53335">
    <property type="entry name" value="S-adenosyl-L-methionine-dependent methyltransferases"/>
    <property type="match status" value="1"/>
</dbReference>
<dbReference type="Pfam" id="PF01564">
    <property type="entry name" value="Spermine_synth"/>
    <property type="match status" value="1"/>
</dbReference>
<evidence type="ECO:0000256" key="2">
    <source>
        <dbReference type="ARBA" id="ARBA00007867"/>
    </source>
</evidence>
<feature type="compositionally biased region" description="Basic and acidic residues" evidence="22">
    <location>
        <begin position="447"/>
        <end position="457"/>
    </location>
</feature>
<keyword evidence="5 18" id="KW-0949">S-adenosyl-L-methionine</keyword>
<dbReference type="Pfam" id="PF17284">
    <property type="entry name" value="Spermine_synt_N"/>
    <property type="match status" value="1"/>
</dbReference>
<evidence type="ECO:0000256" key="20">
    <source>
        <dbReference type="RuleBase" id="RU003836"/>
    </source>
</evidence>
<dbReference type="HAMAP" id="MF_00198">
    <property type="entry name" value="Spermidine_synth"/>
    <property type="match status" value="1"/>
</dbReference>
<reference evidence="24 25" key="1">
    <citation type="submission" date="2015-07" db="EMBL/GenBank/DDBJ databases">
        <title>Genome analysis of myxobacterium Chondromyces crocatus Cm c5 reveals a high potential for natural compound synthesis and the genetic basis for the loss of fruiting body formation.</title>
        <authorList>
            <person name="Zaburannyi N."/>
            <person name="Bunk B."/>
            <person name="Maier J."/>
            <person name="Overmann J."/>
            <person name="Mueller R."/>
        </authorList>
    </citation>
    <scope>NUCLEOTIDE SEQUENCE [LARGE SCALE GENOMIC DNA]</scope>
    <source>
        <strain evidence="24 25">Cm c5</strain>
    </source>
</reference>
<evidence type="ECO:0000256" key="18">
    <source>
        <dbReference type="HAMAP-Rule" id="MF_00464"/>
    </source>
</evidence>
<dbReference type="Gene3D" id="3.30.160.750">
    <property type="match status" value="1"/>
</dbReference>
<keyword evidence="4 17" id="KW-0808">Transferase</keyword>
<dbReference type="InterPro" id="IPR017716">
    <property type="entry name" value="S-AdoMet_deCOase_pro-enz"/>
</dbReference>
<feature type="binding site" evidence="17">
    <location>
        <begin position="284"/>
        <end position="285"/>
    </location>
    <ligand>
        <name>S-methyl-5'-thioadenosine</name>
        <dbReference type="ChEBI" id="CHEBI:17509"/>
    </ligand>
</feature>
<name>A0A0K1ELM7_CHOCO</name>
<comment type="function">
    <text evidence="15 18">Catalyzes the decarboxylation of S-adenosylmethionine to S-adenosylmethioninamine (dcAdoMet), the propylamine donor required for the synthesis of the polyamines spermine and spermidine from the diamine putrescine.</text>
</comment>
<feature type="active site" description="Proton acceptor; for processing activity" evidence="18">
    <location>
        <position position="68"/>
    </location>
</feature>
<dbReference type="InterPro" id="IPR035246">
    <property type="entry name" value="Spermidine_synt_N"/>
</dbReference>
<feature type="active site" description="Schiff-base intermediate with substrate; via pyruvic acid" evidence="18">
    <location>
        <position position="63"/>
    </location>
</feature>
<keyword evidence="7 18" id="KW-0068">Autocatalytic cleavage</keyword>
<keyword evidence="12 18" id="KW-0704">Schiff base</keyword>
<evidence type="ECO:0000256" key="6">
    <source>
        <dbReference type="ARBA" id="ARBA00022793"/>
    </source>
</evidence>
<feature type="modified residue" description="Pyruvic acid (Ser); by autocatalysis" evidence="18">
    <location>
        <position position="63"/>
    </location>
</feature>
<dbReference type="InterPro" id="IPR030373">
    <property type="entry name" value="PABS_CS"/>
</dbReference>
<evidence type="ECO:0000256" key="1">
    <source>
        <dbReference type="ARBA" id="ARBA00004911"/>
    </source>
</evidence>
<dbReference type="NCBIfam" id="NF002010">
    <property type="entry name" value="PRK00811.1"/>
    <property type="match status" value="1"/>
</dbReference>
<comment type="similarity">
    <text evidence="16 18">Belongs to the prokaryotic AdoMetDC family. Type 1 subfamily.</text>
</comment>
<comment type="cofactor">
    <cofactor evidence="18">
        <name>pyruvate</name>
        <dbReference type="ChEBI" id="CHEBI:15361"/>
    </cofactor>
    <text evidence="18">Binds 1 pyruvoyl group covalently per subunit.</text>
</comment>
<keyword evidence="9 18" id="KW-0620">Polyamine biosynthesis</keyword>
<evidence type="ECO:0000256" key="5">
    <source>
        <dbReference type="ARBA" id="ARBA00022691"/>
    </source>
</evidence>
<dbReference type="PROSITE" id="PS01330">
    <property type="entry name" value="PABS_1"/>
    <property type="match status" value="1"/>
</dbReference>
<dbReference type="Gene3D" id="2.30.140.10">
    <property type="entry name" value="Spermidine synthase, tetramerisation domain"/>
    <property type="match status" value="1"/>
</dbReference>
<dbReference type="OrthoDB" id="9793120at2"/>
<dbReference type="InterPro" id="IPR042286">
    <property type="entry name" value="AdoMetDC_C"/>
</dbReference>
<comment type="subunit">
    <text evidence="17">Homodimer or homotetramer.</text>
</comment>
<dbReference type="HAMAP" id="MF_00464">
    <property type="entry name" value="AdoMetDC_1"/>
    <property type="match status" value="1"/>
</dbReference>
<dbReference type="GO" id="GO:0004766">
    <property type="term" value="F:spermidine synthase activity"/>
    <property type="evidence" value="ECO:0007669"/>
    <property type="project" value="UniProtKB-UniRule"/>
</dbReference>
<keyword evidence="25" id="KW-1185">Reference proteome</keyword>
<dbReference type="PANTHER" id="PTHR11558">
    <property type="entry name" value="SPERMIDINE/SPERMINE SYNTHASE"/>
    <property type="match status" value="1"/>
</dbReference>
<dbReference type="KEGG" id="ccro:CMC5_057690"/>
<evidence type="ECO:0000256" key="12">
    <source>
        <dbReference type="ARBA" id="ARBA00023270"/>
    </source>
</evidence>
<dbReference type="UniPathway" id="UPA00248">
    <property type="reaction ID" value="UER00314"/>
</dbReference>
<keyword evidence="11 18" id="KW-0456">Lyase</keyword>
<dbReference type="InterPro" id="IPR001045">
    <property type="entry name" value="Spermi_synthase"/>
</dbReference>
<dbReference type="NCBIfam" id="TIGR00417">
    <property type="entry name" value="speE"/>
    <property type="match status" value="1"/>
</dbReference>
<feature type="chain" id="PRO_5023417855" description="S-adenosylmethionine decarboxylase alpha chain" evidence="18">
    <location>
        <begin position="63"/>
        <end position="457"/>
    </location>
</feature>
<dbReference type="InterPro" id="IPR030374">
    <property type="entry name" value="PABS"/>
</dbReference>
<feature type="active site" description="Proton donor; for catalytic activity" evidence="18">
    <location>
        <position position="83"/>
    </location>
</feature>
<dbReference type="InterPro" id="IPR003826">
    <property type="entry name" value="AdoMetDC_fam_prok"/>
</dbReference>
<comment type="pathway">
    <text evidence="17">Amine and polyamine biosynthesis; spermidine biosynthesis; spermidine from putrescine: step 1/1.</text>
</comment>
<feature type="binding site" evidence="17">
    <location>
        <position position="233"/>
    </location>
    <ligand>
        <name>spermidine</name>
        <dbReference type="ChEBI" id="CHEBI:57834"/>
    </ligand>
</feature>
<dbReference type="InterPro" id="IPR042284">
    <property type="entry name" value="AdoMetDC_N"/>
</dbReference>
<evidence type="ECO:0000256" key="22">
    <source>
        <dbReference type="SAM" id="MobiDB-lite"/>
    </source>
</evidence>
<comment type="catalytic activity">
    <reaction evidence="14 18">
        <text>S-adenosyl-L-methionine + H(+) = S-adenosyl 3-(methylsulfanyl)propylamine + CO2</text>
        <dbReference type="Rhea" id="RHEA:15981"/>
        <dbReference type="ChEBI" id="CHEBI:15378"/>
        <dbReference type="ChEBI" id="CHEBI:16526"/>
        <dbReference type="ChEBI" id="CHEBI:57443"/>
        <dbReference type="ChEBI" id="CHEBI:59789"/>
        <dbReference type="EC" id="4.1.1.50"/>
    </reaction>
</comment>
<feature type="binding site" evidence="17">
    <location>
        <position position="253"/>
    </location>
    <ligand>
        <name>S-methyl-5'-thioadenosine</name>
        <dbReference type="ChEBI" id="CHEBI:17509"/>
    </ligand>
</feature>
<evidence type="ECO:0000259" key="23">
    <source>
        <dbReference type="PROSITE" id="PS51006"/>
    </source>
</evidence>
<evidence type="ECO:0000256" key="7">
    <source>
        <dbReference type="ARBA" id="ARBA00022813"/>
    </source>
</evidence>
<proteinExistence type="inferred from homology"/>
<dbReference type="PROSITE" id="PS51006">
    <property type="entry name" value="PABS_2"/>
    <property type="match status" value="1"/>
</dbReference>
<comment type="subunit">
    <text evidence="3 18">Heterotetramer of two alpha and two beta chains arranged as a dimer of alpha/beta heterodimers.</text>
</comment>
<evidence type="ECO:0000256" key="21">
    <source>
        <dbReference type="RuleBase" id="RU003837"/>
    </source>
</evidence>
<dbReference type="AlphaFoldDB" id="A0A0K1ELM7"/>
<comment type="caution">
    <text evidence="17">Lacks conserved residue(s) required for the propagation of feature annotation.</text>
</comment>
<dbReference type="EC" id="4.1.1.50" evidence="18"/>
<comment type="function">
    <text evidence="17">Catalyzes the irreversible transfer of a propylamine group from the amino donor S-adenosylmethioninamine (decarboxy-AdoMet) to putrescine (1,4-diaminobutane) to yield spermidine.</text>
</comment>
<feature type="active site" description="Proton acceptor" evidence="17 19">
    <location>
        <position position="303"/>
    </location>
</feature>
<comment type="catalytic activity">
    <reaction evidence="17 21">
        <text>S-adenosyl 3-(methylsulfanyl)propylamine + putrescine = S-methyl-5'-thioadenosine + spermidine + H(+)</text>
        <dbReference type="Rhea" id="RHEA:12721"/>
        <dbReference type="ChEBI" id="CHEBI:15378"/>
        <dbReference type="ChEBI" id="CHEBI:17509"/>
        <dbReference type="ChEBI" id="CHEBI:57443"/>
        <dbReference type="ChEBI" id="CHEBI:57834"/>
        <dbReference type="ChEBI" id="CHEBI:326268"/>
        <dbReference type="EC" id="2.5.1.16"/>
    </reaction>
</comment>
<dbReference type="FunFam" id="3.30.360.110:FF:000001">
    <property type="entry name" value="S-adenosylmethionine decarboxylase proenzyme"/>
    <property type="match status" value="1"/>
</dbReference>
<evidence type="ECO:0000256" key="4">
    <source>
        <dbReference type="ARBA" id="ARBA00022679"/>
    </source>
</evidence>
<dbReference type="RefSeq" id="WP_063796361.1">
    <property type="nucleotide sequence ID" value="NZ_CP012159.1"/>
</dbReference>
<evidence type="ECO:0000256" key="14">
    <source>
        <dbReference type="ARBA" id="ARBA00048112"/>
    </source>
</evidence>
<feature type="region of interest" description="Disordered" evidence="22">
    <location>
        <begin position="433"/>
        <end position="457"/>
    </location>
</feature>
<evidence type="ECO:0000256" key="9">
    <source>
        <dbReference type="ARBA" id="ARBA00023115"/>
    </source>
</evidence>
<evidence type="ECO:0000256" key="3">
    <source>
        <dbReference type="ARBA" id="ARBA00011601"/>
    </source>
</evidence>
<dbReference type="SUPFAM" id="SSF56276">
    <property type="entry name" value="S-adenosylmethionine decarboxylase"/>
    <property type="match status" value="1"/>
</dbReference>
<evidence type="ECO:0000256" key="10">
    <source>
        <dbReference type="ARBA" id="ARBA00023145"/>
    </source>
</evidence>
<protein>
    <recommendedName>
        <fullName evidence="18">S-adenosylmethionine decarboxylase proenzyme</fullName>
        <shortName evidence="18">AdoMetDC</shortName>
        <shortName evidence="18">SAMDC</shortName>
        <ecNumber evidence="18">4.1.1.50</ecNumber>
    </recommendedName>
    <component>
        <recommendedName>
            <fullName evidence="18">S-adenosylmethionine decarboxylase beta chain</fullName>
        </recommendedName>
    </component>
    <component>
        <recommendedName>
            <fullName evidence="18">S-adenosylmethionine decarboxylase alpha chain</fullName>
        </recommendedName>
    </component>
</protein>
<evidence type="ECO:0000313" key="24">
    <source>
        <dbReference type="EMBL" id="AKT41562.1"/>
    </source>
</evidence>
<evidence type="ECO:0000256" key="19">
    <source>
        <dbReference type="PROSITE-ProRule" id="PRU00354"/>
    </source>
</evidence>
<dbReference type="STRING" id="52.CMC5_057690"/>
<feature type="chain" id="PRO_5023417856" description="S-adenosylmethionine decarboxylase beta chain" evidence="18">
    <location>
        <begin position="1"/>
        <end position="62"/>
    </location>
</feature>
<comment type="PTM">
    <text evidence="18">Is synthesized initially as an inactive proenzyme. Formation of the active enzyme involves a self-maturation process in which the active site pyruvoyl group is generated from an internal serine residue via an autocatalytic post-translational modification. Two non-identical subunits are generated from the proenzyme in this reaction, and the pyruvate is formed at the N-terminus of the alpha chain, which is derived from the carboxyl end of the proenzyme. The post-translation cleavage follows an unusual pathway, termed non-hydrolytic serinolysis, in which the side chain hydroxyl group of the serine supplies its oxygen atom to form the C-terminus of the beta chain, while the remainder of the serine residue undergoes an oxidative deamination to produce ammonia and the pyruvoyl group blocking the N-terminus of the alpha chain.</text>
</comment>
<accession>A0A0K1ELM7</accession>
<evidence type="ECO:0000256" key="13">
    <source>
        <dbReference type="ARBA" id="ARBA00023317"/>
    </source>
</evidence>
<dbReference type="NCBIfam" id="TIGR03330">
    <property type="entry name" value="SAM_DCase_Bsu"/>
    <property type="match status" value="1"/>
</dbReference>
<feature type="region of interest" description="Disordered" evidence="22">
    <location>
        <begin position="125"/>
        <end position="148"/>
    </location>
</feature>
<evidence type="ECO:0000256" key="15">
    <source>
        <dbReference type="ARBA" id="ARBA00056215"/>
    </source>
</evidence>
<evidence type="ECO:0000313" key="25">
    <source>
        <dbReference type="Proteomes" id="UP000067626"/>
    </source>
</evidence>
<dbReference type="Pfam" id="PF02675">
    <property type="entry name" value="AdoMet_dc"/>
    <property type="match status" value="1"/>
</dbReference>
<dbReference type="EMBL" id="CP012159">
    <property type="protein sequence ID" value="AKT41562.1"/>
    <property type="molecule type" value="Genomic_DNA"/>
</dbReference>
<evidence type="ECO:0000256" key="16">
    <source>
        <dbReference type="ARBA" id="ARBA00061583"/>
    </source>
</evidence>
<feature type="binding site" evidence="17">
    <location>
        <position position="178"/>
    </location>
    <ligand>
        <name>S-methyl-5'-thioadenosine</name>
        <dbReference type="ChEBI" id="CHEBI:17509"/>
    </ligand>
</feature>
<feature type="binding site" evidence="17">
    <location>
        <position position="310"/>
    </location>
    <ligand>
        <name>S-methyl-5'-thioadenosine</name>
        <dbReference type="ChEBI" id="CHEBI:17509"/>
    </ligand>
</feature>
<evidence type="ECO:0000256" key="17">
    <source>
        <dbReference type="HAMAP-Rule" id="MF_00198"/>
    </source>
</evidence>
<organism evidence="24 25">
    <name type="scientific">Chondromyces crocatus</name>
    <dbReference type="NCBI Taxonomy" id="52"/>
    <lineage>
        <taxon>Bacteria</taxon>
        <taxon>Pseudomonadati</taxon>
        <taxon>Myxococcota</taxon>
        <taxon>Polyangia</taxon>
        <taxon>Polyangiales</taxon>
        <taxon>Polyangiaceae</taxon>
        <taxon>Chondromyces</taxon>
    </lineage>
</organism>
<comment type="pathway">
    <text evidence="1 18">Amine and polyamine biosynthesis; S-adenosylmethioninamine biosynthesis; S-adenosylmethioninamine from S-adenosyl-L-methionine: step 1/1.</text>
</comment>
<gene>
    <name evidence="17 24" type="primary">speE</name>
    <name evidence="18" type="synonym">speH</name>
    <name evidence="24" type="ORF">CMC5_057690</name>
</gene>
<dbReference type="Gene3D" id="3.40.50.150">
    <property type="entry name" value="Vaccinia Virus protein VP39"/>
    <property type="match status" value="1"/>
</dbReference>
<dbReference type="GO" id="GO:0008295">
    <property type="term" value="P:spermidine biosynthetic process"/>
    <property type="evidence" value="ECO:0007669"/>
    <property type="project" value="UniProtKB-UniRule"/>
</dbReference>
<dbReference type="InterPro" id="IPR029063">
    <property type="entry name" value="SAM-dependent_MTases_sf"/>
</dbReference>
<keyword evidence="10 18" id="KW-0865">Zymogen</keyword>
<keyword evidence="6 18" id="KW-0210">Decarboxylase</keyword>
<dbReference type="InterPro" id="IPR016067">
    <property type="entry name" value="S-AdoMet_deCO2ase_core"/>
</dbReference>
<keyword evidence="8 18" id="KW-0745">Spermidine biosynthesis</keyword>
<dbReference type="Gene3D" id="3.30.360.110">
    <property type="entry name" value="S-adenosylmethionine decarboxylase domain"/>
    <property type="match status" value="1"/>
</dbReference>
<dbReference type="UniPathway" id="UPA00331">
    <property type="reaction ID" value="UER00451"/>
</dbReference>